<dbReference type="GO" id="GO:0015948">
    <property type="term" value="P:methanogenesis"/>
    <property type="evidence" value="ECO:0007669"/>
    <property type="project" value="UniProtKB-KW"/>
</dbReference>
<keyword evidence="1" id="KW-0484">Methanogenesis</keyword>
<dbReference type="PIRSF" id="PIRSF005636">
    <property type="entry name" value="McrD"/>
    <property type="match status" value="1"/>
</dbReference>
<dbReference type="InterPro" id="IPR003901">
    <property type="entry name" value="Me_CoM_Rdtase_D"/>
</dbReference>
<dbReference type="OrthoDB" id="109281at2157"/>
<evidence type="ECO:0000256" key="1">
    <source>
        <dbReference type="ARBA" id="ARBA00022994"/>
    </source>
</evidence>
<evidence type="ECO:0000313" key="3">
    <source>
        <dbReference type="Proteomes" id="UP000198535"/>
    </source>
</evidence>
<organism evidence="2 3">
    <name type="scientific">Methanolobus profundi</name>
    <dbReference type="NCBI Taxonomy" id="487685"/>
    <lineage>
        <taxon>Archaea</taxon>
        <taxon>Methanobacteriati</taxon>
        <taxon>Methanobacteriota</taxon>
        <taxon>Stenosarchaea group</taxon>
        <taxon>Methanomicrobia</taxon>
        <taxon>Methanosarcinales</taxon>
        <taxon>Methanosarcinaceae</taxon>
        <taxon>Methanolobus</taxon>
    </lineage>
</organism>
<dbReference type="NCBIfam" id="TIGR03260">
    <property type="entry name" value="met_CoM_red_D"/>
    <property type="match status" value="1"/>
</dbReference>
<keyword evidence="3" id="KW-1185">Reference proteome</keyword>
<dbReference type="EMBL" id="FOUJ01000003">
    <property type="protein sequence ID" value="SFM58414.1"/>
    <property type="molecule type" value="Genomic_DNA"/>
</dbReference>
<proteinExistence type="predicted"/>
<name>A0A1I4S2E1_9EURY</name>
<dbReference type="Proteomes" id="UP000198535">
    <property type="component" value="Unassembled WGS sequence"/>
</dbReference>
<sequence>MSEACSAANIVQLEVFPSRLLKPETAQSLLNAIADVDGIIRLFVHGPRLPQTVPYGPATGLPVQHSGNKVIEVAGQTIELSVYVGSIRIEVADVDVKEQVREVCETILTMPFEFRVGHFIPTRQTVTDYAKRGPGADPMMIGMTDPKGKLKDNPVCILKPDDIPNDME</sequence>
<dbReference type="RefSeq" id="WP_091936034.1">
    <property type="nucleotide sequence ID" value="NZ_FOUJ01000003.1"/>
</dbReference>
<dbReference type="Pfam" id="PF02505">
    <property type="entry name" value="MCR_D"/>
    <property type="match status" value="1"/>
</dbReference>
<gene>
    <name evidence="2" type="ORF">SAMN04488696_1718</name>
</gene>
<accession>A0A1I4S2E1</accession>
<evidence type="ECO:0000313" key="2">
    <source>
        <dbReference type="EMBL" id="SFM58414.1"/>
    </source>
</evidence>
<dbReference type="AlphaFoldDB" id="A0A1I4S2E1"/>
<dbReference type="STRING" id="487685.SAMN04488696_1718"/>
<protein>
    <submittedName>
        <fullName evidence="2">Methyl-coenzyme M reductase subunit D</fullName>
    </submittedName>
</protein>
<reference evidence="3" key="1">
    <citation type="submission" date="2016-10" db="EMBL/GenBank/DDBJ databases">
        <authorList>
            <person name="Varghese N."/>
            <person name="Submissions S."/>
        </authorList>
    </citation>
    <scope>NUCLEOTIDE SEQUENCE [LARGE SCALE GENOMIC DNA]</scope>
    <source>
        <strain evidence="3">Mob M</strain>
    </source>
</reference>